<protein>
    <submittedName>
        <fullName evidence="1">Noncanonical pyrimidine nucleotidase, YjjG family</fullName>
    </submittedName>
</protein>
<evidence type="ECO:0000313" key="1">
    <source>
        <dbReference type="EMBL" id="MBC5732798.1"/>
    </source>
</evidence>
<dbReference type="SFLD" id="SFLDS00003">
    <property type="entry name" value="Haloacid_Dehalogenase"/>
    <property type="match status" value="1"/>
</dbReference>
<dbReference type="PANTHER" id="PTHR47478:SF1">
    <property type="entry name" value="PYRIMIDINE 5'-NUCLEOTIDASE YJJG"/>
    <property type="match status" value="1"/>
</dbReference>
<dbReference type="SFLD" id="SFLDG01129">
    <property type="entry name" value="C1.5:_HAD__Beta-PGM__Phosphata"/>
    <property type="match status" value="1"/>
</dbReference>
<reference evidence="1" key="1">
    <citation type="submission" date="2020-08" db="EMBL/GenBank/DDBJ databases">
        <title>Genome public.</title>
        <authorList>
            <person name="Liu C."/>
            <person name="Sun Q."/>
        </authorList>
    </citation>
    <scope>NUCLEOTIDE SEQUENCE</scope>
    <source>
        <strain evidence="1">NSJ-51</strain>
    </source>
</reference>
<organism evidence="1 2">
    <name type="scientific">Lawsonibacter hominis</name>
    <dbReference type="NCBI Taxonomy" id="2763053"/>
    <lineage>
        <taxon>Bacteria</taxon>
        <taxon>Bacillati</taxon>
        <taxon>Bacillota</taxon>
        <taxon>Clostridia</taxon>
        <taxon>Eubacteriales</taxon>
        <taxon>Oscillospiraceae</taxon>
        <taxon>Lawsonibacter</taxon>
    </lineage>
</organism>
<dbReference type="Gene3D" id="1.10.150.240">
    <property type="entry name" value="Putative phosphatase, domain 2"/>
    <property type="match status" value="1"/>
</dbReference>
<dbReference type="InterPro" id="IPR052550">
    <property type="entry name" value="Pyrimidine_5'-ntase_YjjG"/>
</dbReference>
<dbReference type="InterPro" id="IPR036412">
    <property type="entry name" value="HAD-like_sf"/>
</dbReference>
<dbReference type="NCBIfam" id="TIGR02254">
    <property type="entry name" value="YjjG_YfnB"/>
    <property type="match status" value="1"/>
</dbReference>
<dbReference type="AlphaFoldDB" id="A0A8J6MEF1"/>
<evidence type="ECO:0000313" key="2">
    <source>
        <dbReference type="Proteomes" id="UP000661435"/>
    </source>
</evidence>
<comment type="caution">
    <text evidence="1">The sequence shown here is derived from an EMBL/GenBank/DDBJ whole genome shotgun (WGS) entry which is preliminary data.</text>
</comment>
<dbReference type="EMBL" id="JACOPP010000003">
    <property type="protein sequence ID" value="MBC5732798.1"/>
    <property type="molecule type" value="Genomic_DNA"/>
</dbReference>
<dbReference type="Pfam" id="PF00702">
    <property type="entry name" value="Hydrolase"/>
    <property type="match status" value="1"/>
</dbReference>
<dbReference type="InterPro" id="IPR006439">
    <property type="entry name" value="HAD-SF_hydro_IA"/>
</dbReference>
<gene>
    <name evidence="1" type="ORF">H8S57_03520</name>
</gene>
<proteinExistence type="predicted"/>
<dbReference type="GO" id="GO:0008253">
    <property type="term" value="F:5'-nucleotidase activity"/>
    <property type="evidence" value="ECO:0007669"/>
    <property type="project" value="InterPro"/>
</dbReference>
<keyword evidence="2" id="KW-1185">Reference proteome</keyword>
<dbReference type="NCBIfam" id="TIGR01549">
    <property type="entry name" value="HAD-SF-IA-v1"/>
    <property type="match status" value="1"/>
</dbReference>
<dbReference type="PANTHER" id="PTHR47478">
    <property type="match status" value="1"/>
</dbReference>
<dbReference type="InterPro" id="IPR011951">
    <property type="entry name" value="HAD-SF_hydro_IA_YjjG/PynA"/>
</dbReference>
<dbReference type="RefSeq" id="WP_186906697.1">
    <property type="nucleotide sequence ID" value="NZ_JACOPP010000003.1"/>
</dbReference>
<dbReference type="SUPFAM" id="SSF56784">
    <property type="entry name" value="HAD-like"/>
    <property type="match status" value="1"/>
</dbReference>
<dbReference type="Gene3D" id="3.40.50.1000">
    <property type="entry name" value="HAD superfamily/HAD-like"/>
    <property type="match status" value="1"/>
</dbReference>
<dbReference type="InterPro" id="IPR023198">
    <property type="entry name" value="PGP-like_dom2"/>
</dbReference>
<sequence>MPRYDVVLFDADNTLFDFDRSEREALAGLLRAHGLPGGAADVALYHKINQGLWDRFDRGEVRREWLVVERFRAFLEAAGRQGDPRQLNREYLRRLGESGHLLPGAYDLCRSLARCCTLAIVTNGVAVAQRGRFERSPLKELIPWLFISEEVGASKPDPAFFAPVLAALGVADRSRVLMVGDNLLTDIQGGANAGLDTAWYRPGHAPRTAGIVPTYEADSYRALEALILNQTPEYRDK</sequence>
<accession>A0A8J6MEF1</accession>
<dbReference type="Proteomes" id="UP000661435">
    <property type="component" value="Unassembled WGS sequence"/>
</dbReference>
<name>A0A8J6MEF1_9FIRM</name>
<dbReference type="InterPro" id="IPR023214">
    <property type="entry name" value="HAD_sf"/>
</dbReference>